<dbReference type="Gene3D" id="1.25.40.380">
    <property type="entry name" value="Protein of unknown function DUF1810"/>
    <property type="match status" value="1"/>
</dbReference>
<dbReference type="AlphaFoldDB" id="X7FC18"/>
<dbReference type="RefSeq" id="WP_051491842.1">
    <property type="nucleotide sequence ID" value="NZ_JAME01000008.1"/>
</dbReference>
<sequence length="149" mass="16263">MADLEDFVAAQDRTWPEVTAELAAGRKTTHWIWWVFPQLATLGRSERAQHFGLSGVDAARSYLDHPVLRARLVEAARLLLRHDGTPPETILGPVDALKVRSSLTLFEAVPGAPTECAEVLSRLYGGGRCPLTQAYLAGHAPRGNRGDLP</sequence>
<protein>
    <submittedName>
        <fullName evidence="1">Calpastatin</fullName>
    </submittedName>
</protein>
<dbReference type="eggNOG" id="COG5579">
    <property type="taxonomic scope" value="Bacteria"/>
</dbReference>
<dbReference type="SUPFAM" id="SSF140736">
    <property type="entry name" value="Rv1873-like"/>
    <property type="match status" value="1"/>
</dbReference>
<organism evidence="1 2">
    <name type="scientific">Roseivivax isoporae LMG 25204</name>
    <dbReference type="NCBI Taxonomy" id="1449351"/>
    <lineage>
        <taxon>Bacteria</taxon>
        <taxon>Pseudomonadati</taxon>
        <taxon>Pseudomonadota</taxon>
        <taxon>Alphaproteobacteria</taxon>
        <taxon>Rhodobacterales</taxon>
        <taxon>Roseobacteraceae</taxon>
        <taxon>Roseivivax</taxon>
    </lineage>
</organism>
<dbReference type="STRING" id="1449351.RISW2_22390"/>
<gene>
    <name evidence="1" type="ORF">RISW2_22390</name>
</gene>
<name>X7FC18_9RHOB</name>
<dbReference type="Pfam" id="PF08837">
    <property type="entry name" value="DUF1810"/>
    <property type="match status" value="1"/>
</dbReference>
<dbReference type="InterPro" id="IPR036287">
    <property type="entry name" value="Rv1873-like_sf"/>
</dbReference>
<keyword evidence="2" id="KW-1185">Reference proteome</keyword>
<reference evidence="1 2" key="1">
    <citation type="submission" date="2014-01" db="EMBL/GenBank/DDBJ databases">
        <title>Roseivivax isoporae LMG 25204 Genome Sequencing.</title>
        <authorList>
            <person name="Lai Q."/>
            <person name="Li G."/>
            <person name="Shao Z."/>
        </authorList>
    </citation>
    <scope>NUCLEOTIDE SEQUENCE [LARGE SCALE GENOMIC DNA]</scope>
    <source>
        <strain evidence="1 2">LMG 25204</strain>
    </source>
</reference>
<dbReference type="InterPro" id="IPR014937">
    <property type="entry name" value="DUF1810"/>
</dbReference>
<accession>X7FC18</accession>
<dbReference type="OrthoDB" id="9801870at2"/>
<comment type="caution">
    <text evidence="1">The sequence shown here is derived from an EMBL/GenBank/DDBJ whole genome shotgun (WGS) entry which is preliminary data.</text>
</comment>
<proteinExistence type="predicted"/>
<evidence type="ECO:0000313" key="2">
    <source>
        <dbReference type="Proteomes" id="UP000023430"/>
    </source>
</evidence>
<dbReference type="Proteomes" id="UP000023430">
    <property type="component" value="Unassembled WGS sequence"/>
</dbReference>
<evidence type="ECO:0000313" key="1">
    <source>
        <dbReference type="EMBL" id="ETX29636.1"/>
    </source>
</evidence>
<dbReference type="EMBL" id="JAME01000008">
    <property type="protein sequence ID" value="ETX29636.1"/>
    <property type="molecule type" value="Genomic_DNA"/>
</dbReference>